<evidence type="ECO:0000256" key="1">
    <source>
        <dbReference type="ARBA" id="ARBA00004383"/>
    </source>
</evidence>
<gene>
    <name evidence="13" type="ORF">CQW49_03395</name>
</gene>
<feature type="compositionally biased region" description="Low complexity" evidence="10">
    <location>
        <begin position="75"/>
        <end position="87"/>
    </location>
</feature>
<dbReference type="InterPro" id="IPR006260">
    <property type="entry name" value="TonB/TolA_C"/>
</dbReference>
<dbReference type="KEGG" id="mtw:CQW49_03395"/>
<dbReference type="InterPro" id="IPR037682">
    <property type="entry name" value="TonB_C"/>
</dbReference>
<proteinExistence type="inferred from homology"/>
<evidence type="ECO:0000256" key="11">
    <source>
        <dbReference type="SAM" id="Phobius"/>
    </source>
</evidence>
<name>A0A2D2CWE1_METT3</name>
<keyword evidence="7" id="KW-0653">Protein transport</keyword>
<feature type="domain" description="TonB C-terminal" evidence="12">
    <location>
        <begin position="172"/>
        <end position="263"/>
    </location>
</feature>
<keyword evidence="8 11" id="KW-1133">Transmembrane helix</keyword>
<dbReference type="Gene3D" id="3.30.1150.10">
    <property type="match status" value="1"/>
</dbReference>
<keyword evidence="4" id="KW-1003">Cell membrane</keyword>
<dbReference type="STRING" id="595536.GCA_000178815_04481"/>
<feature type="region of interest" description="Disordered" evidence="10">
    <location>
        <begin position="63"/>
        <end position="161"/>
    </location>
</feature>
<evidence type="ECO:0000256" key="7">
    <source>
        <dbReference type="ARBA" id="ARBA00022927"/>
    </source>
</evidence>
<dbReference type="AlphaFoldDB" id="A0A2D2CWE1"/>
<evidence type="ECO:0000259" key="12">
    <source>
        <dbReference type="PROSITE" id="PS52015"/>
    </source>
</evidence>
<keyword evidence="5" id="KW-0997">Cell inner membrane</keyword>
<organism evidence="13 14">
    <name type="scientific">Methylosinus trichosporium (strain ATCC 35070 / NCIMB 11131 / UNIQEM 75 / OB3b)</name>
    <dbReference type="NCBI Taxonomy" id="595536"/>
    <lineage>
        <taxon>Bacteria</taxon>
        <taxon>Pseudomonadati</taxon>
        <taxon>Pseudomonadota</taxon>
        <taxon>Alphaproteobacteria</taxon>
        <taxon>Hyphomicrobiales</taxon>
        <taxon>Methylocystaceae</taxon>
        <taxon>Methylosinus</taxon>
    </lineage>
</organism>
<dbReference type="RefSeq" id="WP_003612242.1">
    <property type="nucleotide sequence ID" value="NZ_ADVE02000001.1"/>
</dbReference>
<feature type="transmembrane region" description="Helical" evidence="11">
    <location>
        <begin position="16"/>
        <end position="39"/>
    </location>
</feature>
<accession>A0A2D2CWE1</accession>
<evidence type="ECO:0000256" key="3">
    <source>
        <dbReference type="ARBA" id="ARBA00022448"/>
    </source>
</evidence>
<dbReference type="NCBIfam" id="TIGR01352">
    <property type="entry name" value="tonB_Cterm"/>
    <property type="match status" value="1"/>
</dbReference>
<feature type="compositionally biased region" description="Basic and acidic residues" evidence="10">
    <location>
        <begin position="92"/>
        <end position="127"/>
    </location>
</feature>
<comment type="subcellular location">
    <subcellularLocation>
        <location evidence="1">Cell inner membrane</location>
        <topology evidence="1">Single-pass membrane protein</topology>
        <orientation evidence="1">Periplasmic side</orientation>
    </subcellularLocation>
</comment>
<evidence type="ECO:0000256" key="9">
    <source>
        <dbReference type="ARBA" id="ARBA00023136"/>
    </source>
</evidence>
<keyword evidence="6 11" id="KW-0812">Transmembrane</keyword>
<evidence type="ECO:0000256" key="8">
    <source>
        <dbReference type="ARBA" id="ARBA00022989"/>
    </source>
</evidence>
<keyword evidence="3" id="KW-0813">Transport</keyword>
<evidence type="ECO:0000256" key="4">
    <source>
        <dbReference type="ARBA" id="ARBA00022475"/>
    </source>
</evidence>
<feature type="compositionally biased region" description="Low complexity" evidence="10">
    <location>
        <begin position="128"/>
        <end position="149"/>
    </location>
</feature>
<dbReference type="SUPFAM" id="SSF74653">
    <property type="entry name" value="TolA/TonB C-terminal domain"/>
    <property type="match status" value="1"/>
</dbReference>
<keyword evidence="14" id="KW-1185">Reference proteome</keyword>
<dbReference type="EMBL" id="CP023737">
    <property type="protein sequence ID" value="ATQ67035.1"/>
    <property type="molecule type" value="Genomic_DNA"/>
</dbReference>
<dbReference type="PROSITE" id="PS52015">
    <property type="entry name" value="TONB_CTD"/>
    <property type="match status" value="1"/>
</dbReference>
<dbReference type="PANTHER" id="PTHR33446">
    <property type="entry name" value="PROTEIN TONB-RELATED"/>
    <property type="match status" value="1"/>
</dbReference>
<evidence type="ECO:0000256" key="2">
    <source>
        <dbReference type="ARBA" id="ARBA00006555"/>
    </source>
</evidence>
<evidence type="ECO:0000313" key="13">
    <source>
        <dbReference type="EMBL" id="ATQ67035.1"/>
    </source>
</evidence>
<dbReference type="GO" id="GO:0055085">
    <property type="term" value="P:transmembrane transport"/>
    <property type="evidence" value="ECO:0007669"/>
    <property type="project" value="InterPro"/>
</dbReference>
<comment type="similarity">
    <text evidence="2">Belongs to the TonB family.</text>
</comment>
<dbReference type="GO" id="GO:0015031">
    <property type="term" value="P:protein transport"/>
    <property type="evidence" value="ECO:0007669"/>
    <property type="project" value="UniProtKB-KW"/>
</dbReference>
<dbReference type="Proteomes" id="UP000230709">
    <property type="component" value="Chromosome"/>
</dbReference>
<dbReference type="InterPro" id="IPR051045">
    <property type="entry name" value="TonB-dependent_transducer"/>
</dbReference>
<protein>
    <submittedName>
        <fullName evidence="13">Energy transducer TonB</fullName>
    </submittedName>
</protein>
<reference evidence="14" key="1">
    <citation type="submission" date="2017-10" db="EMBL/GenBank/DDBJ databases">
        <title>Completed PacBio SMRT sequence of Methylosinus trichosporium OB3b reveals presence of a third large plasmid.</title>
        <authorList>
            <person name="Charles T.C."/>
            <person name="Lynch M.D.J."/>
            <person name="Heil J.R."/>
            <person name="Cheng J."/>
        </authorList>
    </citation>
    <scope>NUCLEOTIDE SEQUENCE [LARGE SCALE GENOMIC DNA]</scope>
    <source>
        <strain evidence="14">OB3b</strain>
    </source>
</reference>
<dbReference type="GO" id="GO:0098797">
    <property type="term" value="C:plasma membrane protein complex"/>
    <property type="evidence" value="ECO:0007669"/>
    <property type="project" value="TreeGrafter"/>
</dbReference>
<dbReference type="Pfam" id="PF13103">
    <property type="entry name" value="TonB_2"/>
    <property type="match status" value="1"/>
</dbReference>
<keyword evidence="9 11" id="KW-0472">Membrane</keyword>
<evidence type="ECO:0000256" key="6">
    <source>
        <dbReference type="ARBA" id="ARBA00022692"/>
    </source>
</evidence>
<evidence type="ECO:0000256" key="5">
    <source>
        <dbReference type="ARBA" id="ARBA00022519"/>
    </source>
</evidence>
<evidence type="ECO:0000256" key="10">
    <source>
        <dbReference type="SAM" id="MobiDB-lite"/>
    </source>
</evidence>
<sequence>MSVSALWGASGGDRRVWSVAGVVALALHVTAIGAALFVAGAEPEDEDTGAPAIEISLAPAAPHVEDAPDAPPGPQADEAAAAAPAVASSQTKDSDDPKIARTEAEEADYTHAEKHEKPVEEPTKHEATPVVSAESAASVAAAPPKSDVAQEAPHAVAPAPGVDKAARAAKLTWQKMLIAHLNRHKRYPSGAGRRSAEVAVAFTLDRLGHVVASGVRRSSGDHAFDEAALAMMKRADPLPPPPAAVADEGLSFEVPVMFRAEKH</sequence>
<evidence type="ECO:0000313" key="14">
    <source>
        <dbReference type="Proteomes" id="UP000230709"/>
    </source>
</evidence>
<dbReference type="PANTHER" id="PTHR33446:SF2">
    <property type="entry name" value="PROTEIN TONB"/>
    <property type="match status" value="1"/>
</dbReference>
<dbReference type="GO" id="GO:0031992">
    <property type="term" value="F:energy transducer activity"/>
    <property type="evidence" value="ECO:0007669"/>
    <property type="project" value="TreeGrafter"/>
</dbReference>